<gene>
    <name evidence="1" type="ORF">SAMN05216464_102335</name>
</gene>
<name>A0A1G6WXS5_9SPHI</name>
<dbReference type="EMBL" id="FNAI01000002">
    <property type="protein sequence ID" value="SDD70712.1"/>
    <property type="molecule type" value="Genomic_DNA"/>
</dbReference>
<sequence>MTRLKHNTNDYDKIIRTNWLESYENPFACTGYFLKKIR</sequence>
<keyword evidence="2" id="KW-1185">Reference proteome</keyword>
<evidence type="ECO:0000313" key="1">
    <source>
        <dbReference type="EMBL" id="SDD70712.1"/>
    </source>
</evidence>
<evidence type="ECO:0000313" key="2">
    <source>
        <dbReference type="Proteomes" id="UP000199072"/>
    </source>
</evidence>
<protein>
    <submittedName>
        <fullName evidence="1">Uncharacterized protein</fullName>
    </submittedName>
</protein>
<dbReference type="AlphaFoldDB" id="A0A1G6WXS5"/>
<organism evidence="1 2">
    <name type="scientific">Mucilaginibacter pineti</name>
    <dbReference type="NCBI Taxonomy" id="1391627"/>
    <lineage>
        <taxon>Bacteria</taxon>
        <taxon>Pseudomonadati</taxon>
        <taxon>Bacteroidota</taxon>
        <taxon>Sphingobacteriia</taxon>
        <taxon>Sphingobacteriales</taxon>
        <taxon>Sphingobacteriaceae</taxon>
        <taxon>Mucilaginibacter</taxon>
    </lineage>
</organism>
<accession>A0A1G6WXS5</accession>
<dbReference type="Proteomes" id="UP000199072">
    <property type="component" value="Unassembled WGS sequence"/>
</dbReference>
<reference evidence="1 2" key="1">
    <citation type="submission" date="2016-10" db="EMBL/GenBank/DDBJ databases">
        <authorList>
            <person name="de Groot N.N."/>
        </authorList>
    </citation>
    <scope>NUCLEOTIDE SEQUENCE [LARGE SCALE GENOMIC DNA]</scope>
    <source>
        <strain evidence="1 2">47C3B</strain>
    </source>
</reference>
<proteinExistence type="predicted"/>